<proteinExistence type="predicted"/>
<gene>
    <name evidence="1" type="ORF">SDC9_152473</name>
</gene>
<sequence>MKLAKKKIELTMVERVHNAVLGVESATAVFSKTVEEIIVANEQLKNVVNDCEQVISEHQYLKDKSQKAIQENELLLQNIKKLVGGTN</sequence>
<dbReference type="AlphaFoldDB" id="A0A645EXJ9"/>
<name>A0A645EXJ9_9ZZZZ</name>
<comment type="caution">
    <text evidence="1">The sequence shown here is derived from an EMBL/GenBank/DDBJ whole genome shotgun (WGS) entry which is preliminary data.</text>
</comment>
<reference evidence="1" key="1">
    <citation type="submission" date="2019-08" db="EMBL/GenBank/DDBJ databases">
        <authorList>
            <person name="Kucharzyk K."/>
            <person name="Murdoch R.W."/>
            <person name="Higgins S."/>
            <person name="Loffler F."/>
        </authorList>
    </citation>
    <scope>NUCLEOTIDE SEQUENCE</scope>
</reference>
<dbReference type="EMBL" id="VSSQ01051137">
    <property type="protein sequence ID" value="MPN05223.1"/>
    <property type="molecule type" value="Genomic_DNA"/>
</dbReference>
<evidence type="ECO:0000313" key="1">
    <source>
        <dbReference type="EMBL" id="MPN05223.1"/>
    </source>
</evidence>
<organism evidence="1">
    <name type="scientific">bioreactor metagenome</name>
    <dbReference type="NCBI Taxonomy" id="1076179"/>
    <lineage>
        <taxon>unclassified sequences</taxon>
        <taxon>metagenomes</taxon>
        <taxon>ecological metagenomes</taxon>
    </lineage>
</organism>
<protein>
    <submittedName>
        <fullName evidence="1">Uncharacterized protein</fullName>
    </submittedName>
</protein>
<accession>A0A645EXJ9</accession>